<dbReference type="AlphaFoldDB" id="A0A0H2RIL9"/>
<evidence type="ECO:0000313" key="2">
    <source>
        <dbReference type="Proteomes" id="UP000053477"/>
    </source>
</evidence>
<evidence type="ECO:0000313" key="1">
    <source>
        <dbReference type="EMBL" id="KLO09288.1"/>
    </source>
</evidence>
<reference evidence="1 2" key="1">
    <citation type="submission" date="2015-04" db="EMBL/GenBank/DDBJ databases">
        <title>Complete genome sequence of Schizopora paradoxa KUC8140, a cosmopolitan wood degrader in East Asia.</title>
        <authorList>
            <consortium name="DOE Joint Genome Institute"/>
            <person name="Min B."/>
            <person name="Park H."/>
            <person name="Jang Y."/>
            <person name="Kim J.-J."/>
            <person name="Kim K.H."/>
            <person name="Pangilinan J."/>
            <person name="Lipzen A."/>
            <person name="Riley R."/>
            <person name="Grigoriev I.V."/>
            <person name="Spatafora J.W."/>
            <person name="Choi I.-G."/>
        </authorList>
    </citation>
    <scope>NUCLEOTIDE SEQUENCE [LARGE SCALE GENOMIC DNA]</scope>
    <source>
        <strain evidence="1 2">KUC8140</strain>
    </source>
</reference>
<accession>A0A0H2RIL9</accession>
<name>A0A0H2RIL9_9AGAM</name>
<dbReference type="Proteomes" id="UP000053477">
    <property type="component" value="Unassembled WGS sequence"/>
</dbReference>
<dbReference type="EMBL" id="KQ086060">
    <property type="protein sequence ID" value="KLO09288.1"/>
    <property type="molecule type" value="Genomic_DNA"/>
</dbReference>
<dbReference type="InParanoid" id="A0A0H2RIL9"/>
<sequence>MIAPLNLVRLFVFATSILLLSSLLPCLSSISVYVCVALVRCPPSGVFLFKNPNLQCIHAMTVFRHPPSARSARVVVDGRCSRVSAPSELFVTMSSSSRDLLFLPLTLFLSNLHRPIPSCFSTSSPLLVSFPTPSYSSVFLSSSPPQAISGSHITSTPRHIGAECNYSGVWVFETLGGLEDASVRRSS</sequence>
<keyword evidence="2" id="KW-1185">Reference proteome</keyword>
<protein>
    <submittedName>
        <fullName evidence="1">Uncharacterized protein</fullName>
    </submittedName>
</protein>
<organism evidence="1 2">
    <name type="scientific">Schizopora paradoxa</name>
    <dbReference type="NCBI Taxonomy" id="27342"/>
    <lineage>
        <taxon>Eukaryota</taxon>
        <taxon>Fungi</taxon>
        <taxon>Dikarya</taxon>
        <taxon>Basidiomycota</taxon>
        <taxon>Agaricomycotina</taxon>
        <taxon>Agaricomycetes</taxon>
        <taxon>Hymenochaetales</taxon>
        <taxon>Schizoporaceae</taxon>
        <taxon>Schizopora</taxon>
    </lineage>
</organism>
<proteinExistence type="predicted"/>
<gene>
    <name evidence="1" type="ORF">SCHPADRAFT_572225</name>
</gene>